<evidence type="ECO:0000313" key="7">
    <source>
        <dbReference type="EMBL" id="KAL3314422.1"/>
    </source>
</evidence>
<evidence type="ECO:0000313" key="8">
    <source>
        <dbReference type="Proteomes" id="UP001626550"/>
    </source>
</evidence>
<keyword evidence="8" id="KW-1185">Reference proteome</keyword>
<dbReference type="Pfam" id="PF17098">
    <property type="entry name" value="Wtap"/>
    <property type="match status" value="1"/>
</dbReference>
<dbReference type="EMBL" id="JBJKFK010001005">
    <property type="protein sequence ID" value="KAL3314422.1"/>
    <property type="molecule type" value="Genomic_DNA"/>
</dbReference>
<keyword evidence="6" id="KW-0175">Coiled coil</keyword>
<feature type="coiled-coil region" evidence="6">
    <location>
        <begin position="129"/>
        <end position="167"/>
    </location>
</feature>
<evidence type="ECO:0000256" key="3">
    <source>
        <dbReference type="ARBA" id="ARBA00022664"/>
    </source>
</evidence>
<reference evidence="7 8" key="1">
    <citation type="submission" date="2024-11" db="EMBL/GenBank/DDBJ databases">
        <title>Adaptive evolution of stress response genes in parasites aligns with host niche diversity.</title>
        <authorList>
            <person name="Hahn C."/>
            <person name="Resl P."/>
        </authorList>
    </citation>
    <scope>NUCLEOTIDE SEQUENCE [LARGE SCALE GENOMIC DNA]</scope>
    <source>
        <strain evidence="7">EGGRZ-B1_66</strain>
        <tissue evidence="7">Body</tissue>
    </source>
</reference>
<gene>
    <name evidence="7" type="ORF">Ciccas_006958</name>
</gene>
<keyword evidence="3" id="KW-0507">mRNA processing</keyword>
<evidence type="ECO:0000256" key="1">
    <source>
        <dbReference type="ARBA" id="ARBA00004123"/>
    </source>
</evidence>
<keyword evidence="5" id="KW-0539">Nucleus</keyword>
<comment type="caution">
    <text evidence="7">The sequence shown here is derived from an EMBL/GenBank/DDBJ whole genome shotgun (WGS) entry which is preliminary data.</text>
</comment>
<comment type="subcellular location">
    <subcellularLocation>
        <location evidence="1">Nucleus</location>
    </subcellularLocation>
</comment>
<dbReference type="GO" id="GO:0008380">
    <property type="term" value="P:RNA splicing"/>
    <property type="evidence" value="ECO:0007669"/>
    <property type="project" value="UniProtKB-KW"/>
</dbReference>
<organism evidence="7 8">
    <name type="scientific">Cichlidogyrus casuarinus</name>
    <dbReference type="NCBI Taxonomy" id="1844966"/>
    <lineage>
        <taxon>Eukaryota</taxon>
        <taxon>Metazoa</taxon>
        <taxon>Spiralia</taxon>
        <taxon>Lophotrochozoa</taxon>
        <taxon>Platyhelminthes</taxon>
        <taxon>Monogenea</taxon>
        <taxon>Monopisthocotylea</taxon>
        <taxon>Dactylogyridea</taxon>
        <taxon>Ancyrocephalidae</taxon>
        <taxon>Cichlidogyrus</taxon>
    </lineage>
</organism>
<dbReference type="GO" id="GO:0005634">
    <property type="term" value="C:nucleus"/>
    <property type="evidence" value="ECO:0007669"/>
    <property type="project" value="UniProtKB-SubCell"/>
</dbReference>
<comment type="similarity">
    <text evidence="2">Belongs to the fl(2)d family.</text>
</comment>
<keyword evidence="4" id="KW-0508">mRNA splicing</keyword>
<dbReference type="Proteomes" id="UP001626550">
    <property type="component" value="Unassembled WGS sequence"/>
</dbReference>
<evidence type="ECO:0000256" key="4">
    <source>
        <dbReference type="ARBA" id="ARBA00023187"/>
    </source>
</evidence>
<dbReference type="GO" id="GO:0006397">
    <property type="term" value="P:mRNA processing"/>
    <property type="evidence" value="ECO:0007669"/>
    <property type="project" value="UniProtKB-KW"/>
</dbReference>
<protein>
    <submittedName>
        <fullName evidence="7">Uncharacterized protein</fullName>
    </submittedName>
</protein>
<sequence length="336" mass="37690">MLSDEESLLNGRFLKFESLIKTQIEYRERMIKRYVAPAKTAPDLLANSQPSTSNQISTDLTKNLISLTSVMSSQSSFDHKLDPSVYFALNSLASSLHSSRAQIHHLQARLHQSKFTKNSENGKRILTRIRLLEQENQQLLDKLVSLLHDSEQEVERLTVELQKLSEAVRSMGRCNGKRRASSPAQVADLEPKKIRNRVALGGQKQPFAQASVAPRHLFSIIATFPIALLQGQAGCVSWPDHLFAPGYFPIHPSLFGYTGVHQMTIIRRQGVSPALAEHLYHAGVAAAFAFMLRLLAGQFWCTLLPVYHSFIAARVELTNDLEHETYKLVNTQSFTS</sequence>
<evidence type="ECO:0000256" key="6">
    <source>
        <dbReference type="SAM" id="Coils"/>
    </source>
</evidence>
<evidence type="ECO:0000256" key="5">
    <source>
        <dbReference type="ARBA" id="ARBA00023242"/>
    </source>
</evidence>
<accession>A0ABD2Q5D1</accession>
<name>A0ABD2Q5D1_9PLAT</name>
<dbReference type="InterPro" id="IPR033757">
    <property type="entry name" value="WTAP"/>
</dbReference>
<dbReference type="AlphaFoldDB" id="A0ABD2Q5D1"/>
<evidence type="ECO:0000256" key="2">
    <source>
        <dbReference type="ARBA" id="ARBA00010313"/>
    </source>
</evidence>
<proteinExistence type="inferred from homology"/>